<keyword evidence="6" id="KW-1185">Reference proteome</keyword>
<feature type="transmembrane region" description="Helical" evidence="4">
    <location>
        <begin position="158"/>
        <end position="180"/>
    </location>
</feature>
<dbReference type="OrthoDB" id="265200at2"/>
<evidence type="ECO:0000256" key="1">
    <source>
        <dbReference type="ARBA" id="ARBA00010541"/>
    </source>
</evidence>
<keyword evidence="4" id="KW-0472">Membrane</keyword>
<dbReference type="STRING" id="639004.SAMN04488239_110121"/>
<dbReference type="RefSeq" id="WP_093033190.1">
    <property type="nucleotide sequence ID" value="NZ_FMZV01000010.1"/>
</dbReference>
<comment type="similarity">
    <text evidence="1">Belongs to the peptidase S1C family.</text>
</comment>
<dbReference type="Gene3D" id="2.40.10.10">
    <property type="entry name" value="Trypsin-like serine proteases"/>
    <property type="match status" value="2"/>
</dbReference>
<dbReference type="PANTHER" id="PTHR43343">
    <property type="entry name" value="PEPTIDASE S12"/>
    <property type="match status" value="1"/>
</dbReference>
<dbReference type="GO" id="GO:0004252">
    <property type="term" value="F:serine-type endopeptidase activity"/>
    <property type="evidence" value="ECO:0007669"/>
    <property type="project" value="InterPro"/>
</dbReference>
<gene>
    <name evidence="5" type="ORF">SAMN04488239_110121</name>
</gene>
<dbReference type="PRINTS" id="PR00834">
    <property type="entry name" value="PROTEASES2C"/>
</dbReference>
<dbReference type="AlphaFoldDB" id="A0A1G6XPS5"/>
<dbReference type="PANTHER" id="PTHR43343:SF3">
    <property type="entry name" value="PROTEASE DO-LIKE 8, CHLOROPLASTIC"/>
    <property type="match status" value="1"/>
</dbReference>
<keyword evidence="4" id="KW-0812">Transmembrane</keyword>
<protein>
    <submittedName>
        <fullName evidence="5">Trypsin-like peptidase domain-containing protein</fullName>
    </submittedName>
</protein>
<dbReference type="InterPro" id="IPR051201">
    <property type="entry name" value="Chloro_Bact_Ser_Proteases"/>
</dbReference>
<dbReference type="InterPro" id="IPR043504">
    <property type="entry name" value="Peptidase_S1_PA_chymotrypsin"/>
</dbReference>
<proteinExistence type="inferred from homology"/>
<dbReference type="InterPro" id="IPR009003">
    <property type="entry name" value="Peptidase_S1_PA"/>
</dbReference>
<evidence type="ECO:0000256" key="4">
    <source>
        <dbReference type="SAM" id="Phobius"/>
    </source>
</evidence>
<dbReference type="Pfam" id="PF13365">
    <property type="entry name" value="Trypsin_2"/>
    <property type="match status" value="1"/>
</dbReference>
<accession>A0A1G6XPS5</accession>
<dbReference type="GO" id="GO:0006508">
    <property type="term" value="P:proteolysis"/>
    <property type="evidence" value="ECO:0007669"/>
    <property type="project" value="UniProtKB-KW"/>
</dbReference>
<keyword evidence="4" id="KW-1133">Transmembrane helix</keyword>
<dbReference type="InterPro" id="IPR001940">
    <property type="entry name" value="Peptidase_S1C"/>
</dbReference>
<keyword evidence="2" id="KW-0645">Protease</keyword>
<evidence type="ECO:0000313" key="5">
    <source>
        <dbReference type="EMBL" id="SDD79435.1"/>
    </source>
</evidence>
<sequence length="517" mass="55433">MSAPTRNPAAAVLEHLTGRNRGLYSWITSDTVDILLDDNGMLRALAPGDLRVSGQAVARIFRQENGYHLITAPAARVWVNRRPVEAADLSSGDVIEFEQHGPLSRLRIYDAKNHPQSGLSEVLGDARSYLRTSRRPLLGRLSMASRMVLSRVFARPAILFRTAVALAILVLAMVAGWQYFSDRALRAQIESGRFQVDALASALERSQREAIRPGDLSALQDEIGVRLRLNAERIDTLEDQSTAGTRVISLATGSVVFLQGGYGLRVRETGQMLRHVLGRNGSRLILPNGQPMLSPDGQGAVAEAQVTGTGFVLRGAGAIVTNRHVAAPWERNTALQFGGDVLEPVLTRFIGYFPGRSGSVDLSIIALSDTADLAIVAPADVSILPKGLDLAETLPLPGQEVLVMGYPTGLMSMLARSGEQFVEDLRLSGRTDFWEVAEQLAGAGLMWPLSSRGIVGQITHASVVYDAETTYGGSGGPVLNLQGEVVAVNTAILPEFGGSNLGIPVQEVRALLSAPIQ</sequence>
<name>A0A1G6XPS5_9RHOB</name>
<dbReference type="SUPFAM" id="SSF50494">
    <property type="entry name" value="Trypsin-like serine proteases"/>
    <property type="match status" value="1"/>
</dbReference>
<evidence type="ECO:0000256" key="3">
    <source>
        <dbReference type="ARBA" id="ARBA00022801"/>
    </source>
</evidence>
<dbReference type="EMBL" id="FMZV01000010">
    <property type="protein sequence ID" value="SDD79435.1"/>
    <property type="molecule type" value="Genomic_DNA"/>
</dbReference>
<evidence type="ECO:0000313" key="6">
    <source>
        <dbReference type="Proteomes" id="UP000199628"/>
    </source>
</evidence>
<evidence type="ECO:0000256" key="2">
    <source>
        <dbReference type="ARBA" id="ARBA00022670"/>
    </source>
</evidence>
<dbReference type="Proteomes" id="UP000199628">
    <property type="component" value="Unassembled WGS sequence"/>
</dbReference>
<reference evidence="6" key="1">
    <citation type="submission" date="2016-10" db="EMBL/GenBank/DDBJ databases">
        <authorList>
            <person name="Varghese N."/>
            <person name="Submissions S."/>
        </authorList>
    </citation>
    <scope>NUCLEOTIDE SEQUENCE [LARGE SCALE GENOMIC DNA]</scope>
    <source>
        <strain evidence="6">CGMCC 1.9108</strain>
    </source>
</reference>
<keyword evidence="3" id="KW-0378">Hydrolase</keyword>
<organism evidence="5 6">
    <name type="scientific">Ruegeria marina</name>
    <dbReference type="NCBI Taxonomy" id="639004"/>
    <lineage>
        <taxon>Bacteria</taxon>
        <taxon>Pseudomonadati</taxon>
        <taxon>Pseudomonadota</taxon>
        <taxon>Alphaproteobacteria</taxon>
        <taxon>Rhodobacterales</taxon>
        <taxon>Roseobacteraceae</taxon>
        <taxon>Ruegeria</taxon>
    </lineage>
</organism>